<evidence type="ECO:0000313" key="3">
    <source>
        <dbReference type="EMBL" id="OKZ12374.1"/>
    </source>
</evidence>
<organism evidence="3 4">
    <name type="scientific">Phocaeicola plebeius</name>
    <dbReference type="NCBI Taxonomy" id="310297"/>
    <lineage>
        <taxon>Bacteria</taxon>
        <taxon>Pseudomonadati</taxon>
        <taxon>Bacteroidota</taxon>
        <taxon>Bacteroidia</taxon>
        <taxon>Bacteroidales</taxon>
        <taxon>Bacteroidaceae</taxon>
        <taxon>Phocaeicola</taxon>
    </lineage>
</organism>
<reference evidence="2" key="2">
    <citation type="journal article" date="2021" name="PeerJ">
        <title>Extensive microbial diversity within the chicken gut microbiome revealed by metagenomics and culture.</title>
        <authorList>
            <person name="Gilroy R."/>
            <person name="Ravi A."/>
            <person name="Getino M."/>
            <person name="Pursley I."/>
            <person name="Horton D.L."/>
            <person name="Alikhan N.F."/>
            <person name="Baker D."/>
            <person name="Gharbi K."/>
            <person name="Hall N."/>
            <person name="Watson M."/>
            <person name="Adriaenssens E.M."/>
            <person name="Foster-Nyarko E."/>
            <person name="Jarju S."/>
            <person name="Secka A."/>
            <person name="Antonio M."/>
            <person name="Oren A."/>
            <person name="Chaudhuri R.R."/>
            <person name="La Ragione R."/>
            <person name="Hildebrand F."/>
            <person name="Pallen M.J."/>
        </authorList>
    </citation>
    <scope>NUCLEOTIDE SEQUENCE</scope>
    <source>
        <strain evidence="2">9794</strain>
    </source>
</reference>
<comment type="caution">
    <text evidence="3">The sequence shown here is derived from an EMBL/GenBank/DDBJ whole genome shotgun (WGS) entry which is preliminary data.</text>
</comment>
<feature type="chain" id="PRO_5032341847" description="Outer membrane protein beta-barrel domain-containing protein" evidence="1">
    <location>
        <begin position="20"/>
        <end position="241"/>
    </location>
</feature>
<dbReference type="Proteomes" id="UP000186685">
    <property type="component" value="Unassembled WGS sequence"/>
</dbReference>
<keyword evidence="1" id="KW-0732">Signal</keyword>
<evidence type="ECO:0008006" key="5">
    <source>
        <dbReference type="Google" id="ProtNLM"/>
    </source>
</evidence>
<reference evidence="3 4" key="1">
    <citation type="journal article" date="2016" name="Nat. Biotechnol.">
        <title>Measurement of bacterial replication rates in microbial communities.</title>
        <authorList>
            <person name="Brown C.T."/>
            <person name="Olm M.R."/>
            <person name="Thomas B.C."/>
            <person name="Banfield J.F."/>
        </authorList>
    </citation>
    <scope>NUCLEOTIDE SEQUENCE [LARGE SCALE GENOMIC DNA]</scope>
    <source>
        <strain evidence="3">45_130</strain>
    </source>
</reference>
<protein>
    <recommendedName>
        <fullName evidence="5">Outer membrane protein beta-barrel domain-containing protein</fullName>
    </recommendedName>
</protein>
<evidence type="ECO:0000313" key="2">
    <source>
        <dbReference type="EMBL" id="HJF80635.1"/>
    </source>
</evidence>
<reference evidence="2" key="3">
    <citation type="submission" date="2021-09" db="EMBL/GenBank/DDBJ databases">
        <authorList>
            <person name="Gilroy R."/>
        </authorList>
    </citation>
    <scope>NUCLEOTIDE SEQUENCE</scope>
    <source>
        <strain evidence="2">9794</strain>
    </source>
</reference>
<gene>
    <name evidence="3" type="ORF">BHV76_02065</name>
    <name evidence="2" type="ORF">K8V40_03140</name>
</gene>
<evidence type="ECO:0000313" key="4">
    <source>
        <dbReference type="Proteomes" id="UP000186685"/>
    </source>
</evidence>
<sequence length="241" mass="26590">MKKFIFLLSLLCLTLSVQAQEGKKKIADNVFVPKGQWIVGSSVSYSEHTEENYQFLIIDKFNSDGYSFKVSPLVVYGLKDNLAMGGRFSYGRTLTKFDNLNFDLGDDLSINLNDTYELTHSYTVMAIMRNYINLGSSKRFALFAETQLKFGGSQSKLVTKSGQEVSGTYSTSTDLGIGVSPGIVAFVNNYTAVEVSVGVLGVDFGKVHQKKDQIYTADRSSSSANFRINLFSIGLGIAFYL</sequence>
<dbReference type="EMBL" id="MNQR01000008">
    <property type="protein sequence ID" value="OKZ12374.1"/>
    <property type="molecule type" value="Genomic_DNA"/>
</dbReference>
<feature type="signal peptide" evidence="1">
    <location>
        <begin position="1"/>
        <end position="19"/>
    </location>
</feature>
<proteinExistence type="predicted"/>
<name>A0A854C7K1_9BACT</name>
<dbReference type="Proteomes" id="UP000722357">
    <property type="component" value="Unassembled WGS sequence"/>
</dbReference>
<accession>A0A854C7K1</accession>
<dbReference type="EMBL" id="DYWE01000034">
    <property type="protein sequence ID" value="HJF80635.1"/>
    <property type="molecule type" value="Genomic_DNA"/>
</dbReference>
<dbReference type="AlphaFoldDB" id="A0A854C7K1"/>
<evidence type="ECO:0000256" key="1">
    <source>
        <dbReference type="SAM" id="SignalP"/>
    </source>
</evidence>
<dbReference type="RefSeq" id="WP_178270031.1">
    <property type="nucleotide sequence ID" value="NZ_CABOGR010000003.1"/>
</dbReference>